<keyword evidence="1" id="KW-0812">Transmembrane</keyword>
<organism evidence="2 3">
    <name type="scientific">Solimonas aquatica</name>
    <dbReference type="NCBI Taxonomy" id="489703"/>
    <lineage>
        <taxon>Bacteria</taxon>
        <taxon>Pseudomonadati</taxon>
        <taxon>Pseudomonadota</taxon>
        <taxon>Gammaproteobacteria</taxon>
        <taxon>Nevskiales</taxon>
        <taxon>Nevskiaceae</taxon>
        <taxon>Solimonas</taxon>
    </lineage>
</organism>
<feature type="transmembrane region" description="Helical" evidence="1">
    <location>
        <begin position="104"/>
        <end position="121"/>
    </location>
</feature>
<dbReference type="EMBL" id="FOFS01000005">
    <property type="protein sequence ID" value="SEQ28609.1"/>
    <property type="molecule type" value="Genomic_DNA"/>
</dbReference>
<dbReference type="Proteomes" id="UP000199233">
    <property type="component" value="Unassembled WGS sequence"/>
</dbReference>
<keyword evidence="1" id="KW-1133">Transmembrane helix</keyword>
<reference evidence="2 3" key="1">
    <citation type="submission" date="2016-10" db="EMBL/GenBank/DDBJ databases">
        <authorList>
            <person name="de Groot N.N."/>
        </authorList>
    </citation>
    <scope>NUCLEOTIDE SEQUENCE [LARGE SCALE GENOMIC DNA]</scope>
    <source>
        <strain evidence="2 3">DSM 25927</strain>
    </source>
</reference>
<proteinExistence type="predicted"/>
<dbReference type="RefSeq" id="WP_093284175.1">
    <property type="nucleotide sequence ID" value="NZ_FOFS01000005.1"/>
</dbReference>
<name>A0A1H9ESH3_9GAMM</name>
<gene>
    <name evidence="2" type="ORF">SAMN04488038_105137</name>
</gene>
<sequence length="122" mass="13252">MNERLLQLLLLTLAAVQLLPLGGWRGAGALQKLYGIELSPQVQADLLHLLRHRALLLALPGLLLLWSIVQAPLRIAALTLTALSMAGFLWLALRGRPNAALRRVAWVDAFGVLLLALATLLL</sequence>
<keyword evidence="3" id="KW-1185">Reference proteome</keyword>
<protein>
    <submittedName>
        <fullName evidence="2">Uncharacterized protein</fullName>
    </submittedName>
</protein>
<accession>A0A1H9ESH3</accession>
<dbReference type="AlphaFoldDB" id="A0A1H9ESH3"/>
<evidence type="ECO:0000313" key="2">
    <source>
        <dbReference type="EMBL" id="SEQ28609.1"/>
    </source>
</evidence>
<evidence type="ECO:0000256" key="1">
    <source>
        <dbReference type="SAM" id="Phobius"/>
    </source>
</evidence>
<dbReference type="STRING" id="489703.SAMN04488038_105137"/>
<keyword evidence="1" id="KW-0472">Membrane</keyword>
<evidence type="ECO:0000313" key="3">
    <source>
        <dbReference type="Proteomes" id="UP000199233"/>
    </source>
</evidence>
<feature type="transmembrane region" description="Helical" evidence="1">
    <location>
        <begin position="75"/>
        <end position="92"/>
    </location>
</feature>